<gene>
    <name evidence="2" type="ORF">EVEC_LOCUS5578</name>
</gene>
<dbReference type="GO" id="GO:0004364">
    <property type="term" value="F:glutathione transferase activity"/>
    <property type="evidence" value="ECO:0007669"/>
    <property type="project" value="TreeGrafter"/>
</dbReference>
<dbReference type="STRING" id="51028.A0A158QAN0"/>
<dbReference type="Pfam" id="PF01323">
    <property type="entry name" value="DSBA"/>
    <property type="match status" value="1"/>
</dbReference>
<dbReference type="InterPro" id="IPR051924">
    <property type="entry name" value="GST_Kappa/NadH"/>
</dbReference>
<dbReference type="EMBL" id="UXUI01008206">
    <property type="protein sequence ID" value="VDD90827.1"/>
    <property type="molecule type" value="Genomic_DNA"/>
</dbReference>
<evidence type="ECO:0000313" key="3">
    <source>
        <dbReference type="Proteomes" id="UP000274131"/>
    </source>
</evidence>
<dbReference type="PANTHER" id="PTHR42943:SF2">
    <property type="entry name" value="GLUTATHIONE S-TRANSFERASE KAPPA 1"/>
    <property type="match status" value="1"/>
</dbReference>
<evidence type="ECO:0000313" key="2">
    <source>
        <dbReference type="EMBL" id="VDD90827.1"/>
    </source>
</evidence>
<protein>
    <submittedName>
        <fullName evidence="4">DSBA domain-containing protein</fullName>
    </submittedName>
</protein>
<name>A0A158QAN0_ENTVE</name>
<dbReference type="WBParaSite" id="EVEC_0000596701-mRNA-1">
    <property type="protein sequence ID" value="EVEC_0000596701-mRNA-1"/>
    <property type="gene ID" value="EVEC_0000596701"/>
</dbReference>
<dbReference type="Gene3D" id="3.40.30.10">
    <property type="entry name" value="Glutaredoxin"/>
    <property type="match status" value="1"/>
</dbReference>
<dbReference type="SUPFAM" id="SSF52833">
    <property type="entry name" value="Thioredoxin-like"/>
    <property type="match status" value="1"/>
</dbReference>
<dbReference type="GO" id="GO:0004602">
    <property type="term" value="F:glutathione peroxidase activity"/>
    <property type="evidence" value="ECO:0007669"/>
    <property type="project" value="TreeGrafter"/>
</dbReference>
<reference evidence="2 3" key="2">
    <citation type="submission" date="2018-10" db="EMBL/GenBank/DDBJ databases">
        <authorList>
            <consortium name="Pathogen Informatics"/>
        </authorList>
    </citation>
    <scope>NUCLEOTIDE SEQUENCE [LARGE SCALE GENOMIC DNA]</scope>
</reference>
<dbReference type="GO" id="GO:0005739">
    <property type="term" value="C:mitochondrion"/>
    <property type="evidence" value="ECO:0007669"/>
    <property type="project" value="TreeGrafter"/>
</dbReference>
<dbReference type="InterPro" id="IPR036249">
    <property type="entry name" value="Thioredoxin-like_sf"/>
</dbReference>
<dbReference type="GO" id="GO:0006749">
    <property type="term" value="P:glutathione metabolic process"/>
    <property type="evidence" value="ECO:0007669"/>
    <property type="project" value="TreeGrafter"/>
</dbReference>
<dbReference type="InterPro" id="IPR001853">
    <property type="entry name" value="DSBA-like_thioredoxin_dom"/>
</dbReference>
<organism evidence="4">
    <name type="scientific">Enterobius vermicularis</name>
    <name type="common">Human pinworm</name>
    <dbReference type="NCBI Taxonomy" id="51028"/>
    <lineage>
        <taxon>Eukaryota</taxon>
        <taxon>Metazoa</taxon>
        <taxon>Ecdysozoa</taxon>
        <taxon>Nematoda</taxon>
        <taxon>Chromadorea</taxon>
        <taxon>Rhabditida</taxon>
        <taxon>Spirurina</taxon>
        <taxon>Oxyuridomorpha</taxon>
        <taxon>Oxyuroidea</taxon>
        <taxon>Oxyuridae</taxon>
        <taxon>Enterobius</taxon>
    </lineage>
</organism>
<proteinExistence type="predicted"/>
<keyword evidence="3" id="KW-1185">Reference proteome</keyword>
<dbReference type="Proteomes" id="UP000274131">
    <property type="component" value="Unassembled WGS sequence"/>
</dbReference>
<dbReference type="OrthoDB" id="4664297at2759"/>
<accession>A0A158QAN0</accession>
<evidence type="ECO:0000313" key="4">
    <source>
        <dbReference type="WBParaSite" id="EVEC_0000596701-mRNA-1"/>
    </source>
</evidence>
<dbReference type="AlphaFoldDB" id="A0A158QAN0"/>
<dbReference type="PANTHER" id="PTHR42943">
    <property type="entry name" value="GLUTATHIONE S-TRANSFERASE KAPPA"/>
    <property type="match status" value="1"/>
</dbReference>
<feature type="domain" description="DSBA-like thioredoxin" evidence="1">
    <location>
        <begin position="30"/>
        <end position="210"/>
    </location>
</feature>
<sequence>MEKYTTISNTAFKYETEQSNHQQPSLALIRYEKLWPIQLVLRPVLLSKILSSTGNKSPLTEGKKSKQMYTELNILSNYWNVPLCFSENFAERILQNDTEYAQSFLTVISDKNSSKLLEASRAIWLRFWKENKLTNKKDDLIEVAKSIAVDEEFVEIASETLAKKKLQDTTVEAVNSGAFGVPWIIVTDKDTKLRRHFFGSDRLPLIAQLYNLNFTGPSPVYGGKVEEDLYLLTANALLVHKMSTDTGIWHCLVRWSAIILGGFLTKTWEKKFCLGSYITEAKRQSKIGHSAKGFAELSFFMVELGSSQKDGLSTAEKLAGLMLHTNLSVVGVAVIRTNGVLASIRFTKALALHRNYTWHARSLLTTRPFQVQRYDIIGLLYTSIIRLESVT</sequence>
<evidence type="ECO:0000259" key="1">
    <source>
        <dbReference type="Pfam" id="PF01323"/>
    </source>
</evidence>
<dbReference type="GO" id="GO:0005777">
    <property type="term" value="C:peroxisome"/>
    <property type="evidence" value="ECO:0007669"/>
    <property type="project" value="TreeGrafter"/>
</dbReference>
<reference evidence="4" key="1">
    <citation type="submission" date="2016-04" db="UniProtKB">
        <authorList>
            <consortium name="WormBaseParasite"/>
        </authorList>
    </citation>
    <scope>IDENTIFICATION</scope>
</reference>